<proteinExistence type="inferred from homology"/>
<feature type="binding site" evidence="9">
    <location>
        <position position="257"/>
    </location>
    <ligand>
        <name>pyridoxal 5'-phosphate</name>
        <dbReference type="ChEBI" id="CHEBI:597326"/>
    </ligand>
</feature>
<dbReference type="CDD" id="cd00610">
    <property type="entry name" value="OAT_like"/>
    <property type="match status" value="1"/>
</dbReference>
<keyword evidence="6 9" id="KW-0093">Biotin biosynthesis</keyword>
<evidence type="ECO:0000256" key="8">
    <source>
        <dbReference type="ARBA" id="ARBA00048449"/>
    </source>
</evidence>
<dbReference type="InterPro" id="IPR015421">
    <property type="entry name" value="PyrdxlP-dep_Trfase_major"/>
</dbReference>
<comment type="function">
    <text evidence="9">Catalyzes the transfer of the alpha-amino group from S-adenosyl-L-methionine (SAM) to 7-keto-8-aminopelargonic acid (KAPA) to form 7,8-diaminopelargonic acid (DAPA). It is the only aminotransferase known to utilize SAM as an amino donor.</text>
</comment>
<comment type="caution">
    <text evidence="10">The sequence shown here is derived from an EMBL/GenBank/DDBJ whole genome shotgun (WGS) entry which is preliminary data.</text>
</comment>
<evidence type="ECO:0000313" key="11">
    <source>
        <dbReference type="Proteomes" id="UP000318995"/>
    </source>
</evidence>
<dbReference type="HAMAP" id="MF_00834">
    <property type="entry name" value="BioA"/>
    <property type="match status" value="1"/>
</dbReference>
<dbReference type="InterPro" id="IPR015422">
    <property type="entry name" value="PyrdxlP-dep_Trfase_small"/>
</dbReference>
<evidence type="ECO:0000256" key="2">
    <source>
        <dbReference type="ARBA" id="ARBA00005063"/>
    </source>
</evidence>
<dbReference type="GO" id="GO:0009102">
    <property type="term" value="P:biotin biosynthetic process"/>
    <property type="evidence" value="ECO:0007669"/>
    <property type="project" value="UniProtKB-UniRule"/>
</dbReference>
<keyword evidence="9" id="KW-0963">Cytoplasm</keyword>
<evidence type="ECO:0000256" key="3">
    <source>
        <dbReference type="ARBA" id="ARBA00022576"/>
    </source>
</evidence>
<reference evidence="10 11" key="1">
    <citation type="submission" date="2019-02" db="EMBL/GenBank/DDBJ databases">
        <title>Deep-cultivation of Planctomycetes and their phenomic and genomic characterization uncovers novel biology.</title>
        <authorList>
            <person name="Wiegand S."/>
            <person name="Jogler M."/>
            <person name="Boedeker C."/>
            <person name="Pinto D."/>
            <person name="Vollmers J."/>
            <person name="Rivas-Marin E."/>
            <person name="Kohn T."/>
            <person name="Peeters S.H."/>
            <person name="Heuer A."/>
            <person name="Rast P."/>
            <person name="Oberbeckmann S."/>
            <person name="Bunk B."/>
            <person name="Jeske O."/>
            <person name="Meyerdierks A."/>
            <person name="Storesund J.E."/>
            <person name="Kallscheuer N."/>
            <person name="Luecker S."/>
            <person name="Lage O.M."/>
            <person name="Pohl T."/>
            <person name="Merkel B.J."/>
            <person name="Hornburger P."/>
            <person name="Mueller R.-W."/>
            <person name="Bruemmer F."/>
            <person name="Labrenz M."/>
            <person name="Spormann A.M."/>
            <person name="Op Den Camp H."/>
            <person name="Overmann J."/>
            <person name="Amann R."/>
            <person name="Jetten M.S.M."/>
            <person name="Mascher T."/>
            <person name="Medema M.H."/>
            <person name="Devos D.P."/>
            <person name="Kaster A.-K."/>
            <person name="Ovreas L."/>
            <person name="Rohde M."/>
            <person name="Galperin M.Y."/>
            <person name="Jogler C."/>
        </authorList>
    </citation>
    <scope>NUCLEOTIDE SEQUENCE [LARGE SCALE GENOMIC DNA]</scope>
    <source>
        <strain evidence="10 11">Pla111</strain>
    </source>
</reference>
<dbReference type="RefSeq" id="WP_146574794.1">
    <property type="nucleotide sequence ID" value="NZ_SJPH01000005.1"/>
</dbReference>
<dbReference type="InterPro" id="IPR049704">
    <property type="entry name" value="Aminotrans_3_PPA_site"/>
</dbReference>
<evidence type="ECO:0000256" key="5">
    <source>
        <dbReference type="ARBA" id="ARBA00022691"/>
    </source>
</evidence>
<keyword evidence="5 9" id="KW-0949">S-adenosyl-L-methionine</keyword>
<feature type="binding site" evidence="9">
    <location>
        <position position="150"/>
    </location>
    <ligand>
        <name>substrate</name>
    </ligand>
</feature>
<accession>A0A5C5VZL5</accession>
<name>A0A5C5VZL5_9BACT</name>
<comment type="subunit">
    <text evidence="9">Homodimer.</text>
</comment>
<keyword evidence="11" id="KW-1185">Reference proteome</keyword>
<evidence type="ECO:0000256" key="1">
    <source>
        <dbReference type="ARBA" id="ARBA00001933"/>
    </source>
</evidence>
<evidence type="ECO:0000313" key="10">
    <source>
        <dbReference type="EMBL" id="TWT42922.1"/>
    </source>
</evidence>
<dbReference type="Gene3D" id="3.40.640.10">
    <property type="entry name" value="Type I PLP-dependent aspartate aminotransferase-like (Major domain)"/>
    <property type="match status" value="1"/>
</dbReference>
<comment type="subcellular location">
    <subcellularLocation>
        <location evidence="9">Cytoplasm</location>
    </subcellularLocation>
</comment>
<dbReference type="InterPro" id="IPR015424">
    <property type="entry name" value="PyrdxlP-dep_Trfase"/>
</dbReference>
<sequence length="458" mass="49614">MTRPSIATLREWDRSHYWHSFTPMADYEPLIIERGEGCTLYDIRGNAYLDAASSMWCAALGHNHPRLNAAISAQLGRLAHCTSLGMGAEVTVRLAKRLADLAPGELSHVFFSSDGSSAVEVAMKQALQYWCQSDTPQPERVKYLSFGQAYHGDTIGATAVGGIGRFNDLYAPLLCEVVRVEPPDSRQVGSEPSDAQRCVDAALQRVERVLEEQASQIVAVIIEPLVQMAAGMLMHPPGFLRGVRRLCDKYNVLLIADEIAVGLGRTGRLFACDHEGVTPDFLCLGKHLTAGYLPLAATITTPRIFQAFLNRTPAEDRTFWHGHTYSGNALASAAALATLEEFEAHVLAALPAKIEQIAQRLSALADHPLVTHIRQRGMIGAFSLGASASVGTDGSTGKTENADQAPGRRLARYALEQGVWLRAKPDLIYVTPPLTISADQIDRLFDVIAAGLEFASAG</sequence>
<comment type="catalytic activity">
    <reaction evidence="8 9">
        <text>(8S)-8-amino-7-oxononanoate + S-adenosyl-L-methionine = S-adenosyl-4-methylsulfanyl-2-oxobutanoate + (7R,8S)-7,8-diammoniononanoate</text>
        <dbReference type="Rhea" id="RHEA:16861"/>
        <dbReference type="ChEBI" id="CHEBI:16490"/>
        <dbReference type="ChEBI" id="CHEBI:59789"/>
        <dbReference type="ChEBI" id="CHEBI:149468"/>
        <dbReference type="ChEBI" id="CHEBI:149469"/>
        <dbReference type="EC" id="2.6.1.62"/>
    </reaction>
</comment>
<keyword evidence="7 9" id="KW-0663">Pyridoxal phosphate</keyword>
<feature type="binding site" evidence="9">
    <location>
        <position position="286"/>
    </location>
    <ligand>
        <name>substrate</name>
    </ligand>
</feature>
<evidence type="ECO:0000256" key="4">
    <source>
        <dbReference type="ARBA" id="ARBA00022679"/>
    </source>
</evidence>
<dbReference type="InterPro" id="IPR005815">
    <property type="entry name" value="BioA"/>
</dbReference>
<dbReference type="GO" id="GO:0005737">
    <property type="term" value="C:cytoplasm"/>
    <property type="evidence" value="ECO:0007669"/>
    <property type="project" value="UniProtKB-SubCell"/>
</dbReference>
<dbReference type="AlphaFoldDB" id="A0A5C5VZL5"/>
<dbReference type="PANTHER" id="PTHR42684">
    <property type="entry name" value="ADENOSYLMETHIONINE-8-AMINO-7-OXONONANOATE AMINOTRANSFERASE"/>
    <property type="match status" value="1"/>
</dbReference>
<dbReference type="GO" id="GO:0030170">
    <property type="term" value="F:pyridoxal phosphate binding"/>
    <property type="evidence" value="ECO:0007669"/>
    <property type="project" value="UniProtKB-UniRule"/>
</dbReference>
<dbReference type="UniPathway" id="UPA00078">
    <property type="reaction ID" value="UER00160"/>
</dbReference>
<keyword evidence="3 9" id="KW-0032">Aminotransferase</keyword>
<dbReference type="FunFam" id="3.40.640.10:FF:000004">
    <property type="entry name" value="Acetylornithine aminotransferase"/>
    <property type="match status" value="1"/>
</dbReference>
<dbReference type="Gene3D" id="3.90.1150.10">
    <property type="entry name" value="Aspartate Aminotransferase, domain 1"/>
    <property type="match status" value="1"/>
</dbReference>
<dbReference type="PANTHER" id="PTHR42684:SF17">
    <property type="entry name" value="ADENOSYLMETHIONINE-8-AMINO-7-OXONONANOATE AMINOTRANSFERASE"/>
    <property type="match status" value="1"/>
</dbReference>
<dbReference type="Proteomes" id="UP000318995">
    <property type="component" value="Unassembled WGS sequence"/>
</dbReference>
<dbReference type="InterPro" id="IPR005814">
    <property type="entry name" value="Aminotrans_3"/>
</dbReference>
<dbReference type="Pfam" id="PF00202">
    <property type="entry name" value="Aminotran_3"/>
    <property type="match status" value="1"/>
</dbReference>
<protein>
    <recommendedName>
        <fullName evidence="9">Adenosylmethionine-8-amino-7-oxononanoate aminotransferase</fullName>
        <ecNumber evidence="9">2.6.1.62</ecNumber>
    </recommendedName>
    <alternativeName>
        <fullName evidence="9">7,8-diamino-pelargonic acid aminotransferase</fullName>
        <shortName evidence="9">DAPA AT</shortName>
        <shortName evidence="9">DAPA aminotransferase</shortName>
    </alternativeName>
    <alternativeName>
        <fullName evidence="9">7,8-diaminononanoate synthase</fullName>
        <shortName evidence="9">DANS</shortName>
    </alternativeName>
    <alternativeName>
        <fullName evidence="9">Diaminopelargonic acid synthase</fullName>
    </alternativeName>
</protein>
<comment type="similarity">
    <text evidence="9">Belongs to the class-III pyridoxal-phosphate-dependent aminotransferase family. BioA subfamily.</text>
</comment>
<gene>
    <name evidence="9 10" type="primary">bioA</name>
    <name evidence="10" type="ORF">Pla111_25600</name>
</gene>
<feature type="modified residue" description="N6-(pyridoxal phosphate)lysine" evidence="9">
    <location>
        <position position="286"/>
    </location>
</feature>
<feature type="binding site" evidence="9">
    <location>
        <begin position="323"/>
        <end position="324"/>
    </location>
    <ligand>
        <name>pyridoxal 5'-phosphate</name>
        <dbReference type="ChEBI" id="CHEBI:597326"/>
    </ligand>
</feature>
<dbReference type="EMBL" id="SJPH01000005">
    <property type="protein sequence ID" value="TWT42922.1"/>
    <property type="molecule type" value="Genomic_DNA"/>
</dbReference>
<dbReference type="NCBIfam" id="TIGR00508">
    <property type="entry name" value="bioA"/>
    <property type="match status" value="1"/>
</dbReference>
<evidence type="ECO:0000256" key="9">
    <source>
        <dbReference type="HAMAP-Rule" id="MF_00834"/>
    </source>
</evidence>
<feature type="binding site" evidence="9">
    <location>
        <begin position="115"/>
        <end position="116"/>
    </location>
    <ligand>
        <name>pyridoxal 5'-phosphate</name>
        <dbReference type="ChEBI" id="CHEBI:597326"/>
    </ligand>
</feature>
<dbReference type="SUPFAM" id="SSF53383">
    <property type="entry name" value="PLP-dependent transferases"/>
    <property type="match status" value="1"/>
</dbReference>
<dbReference type="EC" id="2.6.1.62" evidence="9"/>
<organism evidence="10 11">
    <name type="scientific">Botrimarina hoheduenensis</name>
    <dbReference type="NCBI Taxonomy" id="2528000"/>
    <lineage>
        <taxon>Bacteria</taxon>
        <taxon>Pseudomonadati</taxon>
        <taxon>Planctomycetota</taxon>
        <taxon>Planctomycetia</taxon>
        <taxon>Pirellulales</taxon>
        <taxon>Lacipirellulaceae</taxon>
        <taxon>Botrimarina</taxon>
    </lineage>
</organism>
<comment type="pathway">
    <text evidence="2 9">Cofactor biosynthesis; biotin biosynthesis; 7,8-diaminononanoate from 8-amino-7-oxononanoate (SAM route): step 1/1.</text>
</comment>
<keyword evidence="4 9" id="KW-0808">Transferase</keyword>
<evidence type="ECO:0000256" key="6">
    <source>
        <dbReference type="ARBA" id="ARBA00022756"/>
    </source>
</evidence>
<dbReference type="PROSITE" id="PS00600">
    <property type="entry name" value="AA_TRANSFER_CLASS_3"/>
    <property type="match status" value="1"/>
</dbReference>
<comment type="caution">
    <text evidence="9">Lacks conserved residue(s) required for the propagation of feature annotation.</text>
</comment>
<feature type="binding site" evidence="9">
    <location>
        <position position="322"/>
    </location>
    <ligand>
        <name>substrate</name>
    </ligand>
</feature>
<dbReference type="GO" id="GO:0004015">
    <property type="term" value="F:adenosylmethionine-8-amino-7-oxononanoate transaminase activity"/>
    <property type="evidence" value="ECO:0007669"/>
    <property type="project" value="UniProtKB-UniRule"/>
</dbReference>
<feature type="site" description="Participates in the substrate recognition with KAPA and in a stacking interaction with the adenine ring of SAM" evidence="9">
    <location>
        <position position="21"/>
    </location>
</feature>
<evidence type="ECO:0000256" key="7">
    <source>
        <dbReference type="ARBA" id="ARBA00022898"/>
    </source>
</evidence>
<feature type="binding site" evidence="9">
    <location>
        <position position="422"/>
    </location>
    <ligand>
        <name>substrate</name>
    </ligand>
</feature>
<comment type="cofactor">
    <cofactor evidence="1 9">
        <name>pyridoxal 5'-phosphate</name>
        <dbReference type="ChEBI" id="CHEBI:597326"/>
    </cofactor>
</comment>
<dbReference type="OrthoDB" id="9816013at2"/>